<feature type="active site" description="Proton donor/acceptor" evidence="5">
    <location>
        <position position="456"/>
    </location>
</feature>
<keyword evidence="4" id="KW-0862">Zinc</keyword>
<comment type="cofactor">
    <cofactor evidence="1">
        <name>Zn(2+)</name>
        <dbReference type="ChEBI" id="CHEBI:29105"/>
    </cofactor>
</comment>
<evidence type="ECO:0000256" key="1">
    <source>
        <dbReference type="ARBA" id="ARBA00001947"/>
    </source>
</evidence>
<reference evidence="7 8" key="1">
    <citation type="submission" date="2021-03" db="EMBL/GenBank/DDBJ databases">
        <title>Complete Genome Sequences of Two Lysobacter Strains Isolated from Sea Water (Lysobacter caseinilyticus) and Soil (Lysobacter helvus) in South Korea.</title>
        <authorList>
            <person name="Watanabe Y."/>
            <person name="Arakawa K."/>
        </authorList>
    </citation>
    <scope>NUCLEOTIDE SEQUENCE [LARGE SCALE GENOMIC DNA]</scope>
    <source>
        <strain evidence="7 8">KVB24</strain>
    </source>
</reference>
<dbReference type="Pfam" id="PF00246">
    <property type="entry name" value="Peptidase_M14"/>
    <property type="match status" value="1"/>
</dbReference>
<evidence type="ECO:0000313" key="7">
    <source>
        <dbReference type="EMBL" id="BCT92899.1"/>
    </source>
</evidence>
<sequence length="623" mass="67628">MLSSRQVLARAIAATLVAVPALLLMGARPIQQEDGLGATRAQRLVIAGVADPRLQPAIPGTLSTNPDSLVIVTAHWRNRAQLRRIASKFQHVAVDEANRTARVEASAEDLLFLRRLGVRFELDQASTLRMQRADAAMARAPTTTIMKDGRRLTTGNSIPQFACYRTVEETYSTMDELVALRPTMARVVDIGPTWTWQKTGGTGGHRMRVLRINNSATDAALPNKPNMVVLAAIHAREYTTAELTTRFAEWLVRDYGIDPDATWLVDNFRFHFILQANPDGRKKAESGLSWRKNTDTDNGTCSANSYGVDLNRNFTWAFGQVPDGSSGDACDATYRGPAAASEIETVNLMRYILGTRGTNGEFTGGVLPDQRTDSGTAPANYRGLFLDIHSFSQLVLWPWANTSTAAPNGPALRTMGRRLAYFNGYAPKQWIGLYPADGTNTDTVYGSTGAPSYTIELGQEFFEDCTTFETSTYPKNIDALKYAARSLFSPYTLPGGPDTTEIAVSAPTVPRGKAIAVSAWVDDARFNQNNGAEPVQNIASVRAYLDTPPWATSPNAFVMAANDGAFNSSRELATVTIPTGALRAGRHIVYVTGTDANGSPGTPRAVLFNIIERSKPMPATPAP</sequence>
<dbReference type="PROSITE" id="PS52035">
    <property type="entry name" value="PEPTIDASE_M14"/>
    <property type="match status" value="1"/>
</dbReference>
<evidence type="ECO:0000256" key="2">
    <source>
        <dbReference type="ARBA" id="ARBA00005988"/>
    </source>
</evidence>
<dbReference type="PANTHER" id="PTHR11705">
    <property type="entry name" value="PROTEASE FAMILY M14 CARBOXYPEPTIDASE A,B"/>
    <property type="match status" value="1"/>
</dbReference>
<evidence type="ECO:0000256" key="5">
    <source>
        <dbReference type="PROSITE-ProRule" id="PRU01379"/>
    </source>
</evidence>
<evidence type="ECO:0000313" key="8">
    <source>
        <dbReference type="Proteomes" id="UP000681317"/>
    </source>
</evidence>
<dbReference type="Gene3D" id="3.40.630.10">
    <property type="entry name" value="Zn peptidases"/>
    <property type="match status" value="1"/>
</dbReference>
<organism evidence="7 8">
    <name type="scientific">Noviluteimonas caseinilytica</name>
    <dbReference type="NCBI Taxonomy" id="2675101"/>
    <lineage>
        <taxon>Bacteria</taxon>
        <taxon>Pseudomonadati</taxon>
        <taxon>Pseudomonadota</taxon>
        <taxon>Gammaproteobacteria</taxon>
        <taxon>Lysobacterales</taxon>
        <taxon>Lysobacteraceae</taxon>
        <taxon>Noviluteimonas</taxon>
    </lineage>
</organism>
<dbReference type="RefSeq" id="WP_213433859.1">
    <property type="nucleotide sequence ID" value="NZ_AP024545.1"/>
</dbReference>
<comment type="similarity">
    <text evidence="2 5">Belongs to the peptidase M14 family.</text>
</comment>
<name>A0ABN6FT50_9GAMM</name>
<dbReference type="EMBL" id="AP024545">
    <property type="protein sequence ID" value="BCT92899.1"/>
    <property type="molecule type" value="Genomic_DNA"/>
</dbReference>
<proteinExistence type="inferred from homology"/>
<dbReference type="PANTHER" id="PTHR11705:SF119">
    <property type="entry name" value="OS02G0119300 PROTEIN"/>
    <property type="match status" value="1"/>
</dbReference>
<dbReference type="PROSITE" id="PS00133">
    <property type="entry name" value="CARBOXYPEPT_ZN_2"/>
    <property type="match status" value="1"/>
</dbReference>
<evidence type="ECO:0000256" key="3">
    <source>
        <dbReference type="ARBA" id="ARBA00022723"/>
    </source>
</evidence>
<keyword evidence="8" id="KW-1185">Reference proteome</keyword>
<dbReference type="InterPro" id="IPR057247">
    <property type="entry name" value="CARBOXYPEPT_ZN_2"/>
</dbReference>
<keyword evidence="3" id="KW-0479">Metal-binding</keyword>
<dbReference type="SMART" id="SM00631">
    <property type="entry name" value="Zn_pept"/>
    <property type="match status" value="1"/>
</dbReference>
<feature type="domain" description="Peptidase M14" evidence="6">
    <location>
        <begin position="163"/>
        <end position="481"/>
    </location>
</feature>
<dbReference type="Proteomes" id="UP000681317">
    <property type="component" value="Chromosome"/>
</dbReference>
<dbReference type="InterPro" id="IPR000834">
    <property type="entry name" value="Peptidase_M14"/>
</dbReference>
<evidence type="ECO:0000256" key="4">
    <source>
        <dbReference type="ARBA" id="ARBA00022833"/>
    </source>
</evidence>
<protein>
    <recommendedName>
        <fullName evidence="6">Peptidase M14 domain-containing protein</fullName>
    </recommendedName>
</protein>
<accession>A0ABN6FT50</accession>
<dbReference type="SUPFAM" id="SSF53187">
    <property type="entry name" value="Zn-dependent exopeptidases"/>
    <property type="match status" value="1"/>
</dbReference>
<dbReference type="PRINTS" id="PR00765">
    <property type="entry name" value="CRBOXYPTASEA"/>
</dbReference>
<evidence type="ECO:0000259" key="6">
    <source>
        <dbReference type="PROSITE" id="PS52035"/>
    </source>
</evidence>
<gene>
    <name evidence="7" type="ORF">LYSCAS_19230</name>
</gene>